<keyword evidence="2" id="KW-0436">Ligase</keyword>
<evidence type="ECO:0000259" key="3">
    <source>
        <dbReference type="Pfam" id="PF13193"/>
    </source>
</evidence>
<name>A0A6J6CHP9_9ZZZZ</name>
<dbReference type="Pfam" id="PF13193">
    <property type="entry name" value="AMP-binding_C"/>
    <property type="match status" value="1"/>
</dbReference>
<dbReference type="PANTHER" id="PTHR43201:SF5">
    <property type="entry name" value="MEDIUM-CHAIN ACYL-COA LIGASE ACSF2, MITOCHONDRIAL"/>
    <property type="match status" value="1"/>
</dbReference>
<dbReference type="FunFam" id="3.30.300.30:FF:000008">
    <property type="entry name" value="2,3-dihydroxybenzoate-AMP ligase"/>
    <property type="match status" value="1"/>
</dbReference>
<dbReference type="InterPro" id="IPR025110">
    <property type="entry name" value="AMP-bd_C"/>
</dbReference>
<dbReference type="EMBL" id="CAEZSL010000140">
    <property type="protein sequence ID" value="CAB4549368.1"/>
    <property type="molecule type" value="Genomic_DNA"/>
</dbReference>
<dbReference type="InterPro" id="IPR045851">
    <property type="entry name" value="AMP-bd_C_sf"/>
</dbReference>
<dbReference type="AlphaFoldDB" id="A0A6J6CHP9"/>
<protein>
    <submittedName>
        <fullName evidence="4">Unannotated protein</fullName>
    </submittedName>
</protein>
<evidence type="ECO:0000313" key="4">
    <source>
        <dbReference type="EMBL" id="CAB4549368.1"/>
    </source>
</evidence>
<organism evidence="4">
    <name type="scientific">freshwater metagenome</name>
    <dbReference type="NCBI Taxonomy" id="449393"/>
    <lineage>
        <taxon>unclassified sequences</taxon>
        <taxon>metagenomes</taxon>
        <taxon>ecological metagenomes</taxon>
    </lineage>
</organism>
<dbReference type="PANTHER" id="PTHR43201">
    <property type="entry name" value="ACYL-COA SYNTHETASE"/>
    <property type="match status" value="1"/>
</dbReference>
<proteinExistence type="inferred from homology"/>
<dbReference type="GO" id="GO:0006631">
    <property type="term" value="P:fatty acid metabolic process"/>
    <property type="evidence" value="ECO:0007669"/>
    <property type="project" value="TreeGrafter"/>
</dbReference>
<dbReference type="GO" id="GO:0031956">
    <property type="term" value="F:medium-chain fatty acid-CoA ligase activity"/>
    <property type="evidence" value="ECO:0007669"/>
    <property type="project" value="TreeGrafter"/>
</dbReference>
<accession>A0A6J6CHP9</accession>
<evidence type="ECO:0000256" key="2">
    <source>
        <dbReference type="ARBA" id="ARBA00022598"/>
    </source>
</evidence>
<reference evidence="4" key="1">
    <citation type="submission" date="2020-05" db="EMBL/GenBank/DDBJ databases">
        <authorList>
            <person name="Chiriac C."/>
            <person name="Salcher M."/>
            <person name="Ghai R."/>
            <person name="Kavagutti S V."/>
        </authorList>
    </citation>
    <scope>NUCLEOTIDE SEQUENCE</scope>
</reference>
<sequence>MDDNGYLAITDRIKDMFIVGGFNAYPAEIENALLTHPSVAQVAVVGQPDDRLGEVGHAFVVLRTEQTVSEQELIEWSRQCMANYKVPRHVTFVDLLPLNASGKVLKYELRARTLG</sequence>
<dbReference type="SUPFAM" id="SSF56801">
    <property type="entry name" value="Acetyl-CoA synthetase-like"/>
    <property type="match status" value="1"/>
</dbReference>
<feature type="domain" description="AMP-binding enzyme C-terminal" evidence="3">
    <location>
        <begin position="28"/>
        <end position="103"/>
    </location>
</feature>
<dbReference type="Gene3D" id="3.30.300.30">
    <property type="match status" value="1"/>
</dbReference>
<comment type="similarity">
    <text evidence="1">Belongs to the ATP-dependent AMP-binding enzyme family.</text>
</comment>
<gene>
    <name evidence="4" type="ORF">UFOPK1421_01171</name>
</gene>
<evidence type="ECO:0000256" key="1">
    <source>
        <dbReference type="ARBA" id="ARBA00006432"/>
    </source>
</evidence>